<organism evidence="9 10">
    <name type="scientific">Clostridium punense</name>
    <dbReference type="NCBI Taxonomy" id="1054297"/>
    <lineage>
        <taxon>Bacteria</taxon>
        <taxon>Bacillati</taxon>
        <taxon>Bacillota</taxon>
        <taxon>Clostridia</taxon>
        <taxon>Eubacteriales</taxon>
        <taxon>Clostridiaceae</taxon>
        <taxon>Clostridium</taxon>
    </lineage>
</organism>
<evidence type="ECO:0000256" key="3">
    <source>
        <dbReference type="ARBA" id="ARBA00022692"/>
    </source>
</evidence>
<evidence type="ECO:0000259" key="8">
    <source>
        <dbReference type="SMART" id="SM00014"/>
    </source>
</evidence>
<dbReference type="PANTHER" id="PTHR14969:SF62">
    <property type="entry name" value="DECAPRENYLPHOSPHORYL-5-PHOSPHORIBOSE PHOSPHATASE RV3807C-RELATED"/>
    <property type="match status" value="1"/>
</dbReference>
<evidence type="ECO:0000256" key="1">
    <source>
        <dbReference type="ARBA" id="ARBA00004651"/>
    </source>
</evidence>
<dbReference type="RefSeq" id="WP_021282469.1">
    <property type="nucleotide sequence ID" value="NZ_JAGGLL010000007.1"/>
</dbReference>
<dbReference type="InterPro" id="IPR036938">
    <property type="entry name" value="PAP2/HPO_sf"/>
</dbReference>
<comment type="subcellular location">
    <subcellularLocation>
        <location evidence="1">Cell membrane</location>
        <topology evidence="1">Multi-pass membrane protein</topology>
    </subcellularLocation>
</comment>
<accession>A0ABS4K0Y4</accession>
<evidence type="ECO:0000313" key="9">
    <source>
        <dbReference type="EMBL" id="MBP2021431.1"/>
    </source>
</evidence>
<evidence type="ECO:0000256" key="7">
    <source>
        <dbReference type="SAM" id="Phobius"/>
    </source>
</evidence>
<feature type="transmembrane region" description="Helical" evidence="7">
    <location>
        <begin position="31"/>
        <end position="50"/>
    </location>
</feature>
<comment type="caution">
    <text evidence="9">The sequence shown here is derived from an EMBL/GenBank/DDBJ whole genome shotgun (WGS) entry which is preliminary data.</text>
</comment>
<dbReference type="GO" id="GO:0050380">
    <property type="term" value="F:undecaprenyl-diphosphatase activity"/>
    <property type="evidence" value="ECO:0007669"/>
    <property type="project" value="UniProtKB-EC"/>
</dbReference>
<evidence type="ECO:0000256" key="6">
    <source>
        <dbReference type="ARBA" id="ARBA00023136"/>
    </source>
</evidence>
<dbReference type="PANTHER" id="PTHR14969">
    <property type="entry name" value="SPHINGOSINE-1-PHOSPHATE PHOSPHOHYDROLASE"/>
    <property type="match status" value="1"/>
</dbReference>
<keyword evidence="2" id="KW-1003">Cell membrane</keyword>
<keyword evidence="3 7" id="KW-0812">Transmembrane</keyword>
<dbReference type="EC" id="3.6.1.27" evidence="9"/>
<keyword evidence="5 7" id="KW-1133">Transmembrane helix</keyword>
<name>A0ABS4K0Y4_9CLOT</name>
<sequence length="171" mass="19000">MIKKLKNGDVFLLHWLNDSIKCRILDVIMPMVTYLGSVTFSALFCFVTLLSENKDIKHLGILTSVSMLTSTFITHFIKRFINRIRPYINFPQLNTRKIGVDDYSFPSGHTTAAFSIGVSLALCYTSLSAIALSLSMLVGISRVYLGVHYPSDVAAGVIVGSFSSYFVFLIL</sequence>
<dbReference type="Gene3D" id="1.20.144.10">
    <property type="entry name" value="Phosphatidic acid phosphatase type 2/haloperoxidase"/>
    <property type="match status" value="1"/>
</dbReference>
<reference evidence="9 10" key="1">
    <citation type="submission" date="2021-03" db="EMBL/GenBank/DDBJ databases">
        <title>Genomic Encyclopedia of Type Strains, Phase IV (KMG-IV): sequencing the most valuable type-strain genomes for metagenomic binning, comparative biology and taxonomic classification.</title>
        <authorList>
            <person name="Goeker M."/>
        </authorList>
    </citation>
    <scope>NUCLEOTIDE SEQUENCE [LARGE SCALE GENOMIC DNA]</scope>
    <source>
        <strain evidence="9 10">DSM 28650</strain>
    </source>
</reference>
<dbReference type="EMBL" id="JAGGLL010000007">
    <property type="protein sequence ID" value="MBP2021431.1"/>
    <property type="molecule type" value="Genomic_DNA"/>
</dbReference>
<proteinExistence type="predicted"/>
<keyword evidence="10" id="KW-1185">Reference proteome</keyword>
<feature type="domain" description="Phosphatidic acid phosphatase type 2/haloperoxidase" evidence="8">
    <location>
        <begin position="59"/>
        <end position="168"/>
    </location>
</feature>
<protein>
    <submittedName>
        <fullName evidence="9">Undecaprenyl-diphosphatase</fullName>
        <ecNumber evidence="9">3.6.1.27</ecNumber>
    </submittedName>
</protein>
<gene>
    <name evidence="9" type="ORF">J2Z44_001227</name>
</gene>
<dbReference type="CDD" id="cd01610">
    <property type="entry name" value="PAP2_like"/>
    <property type="match status" value="1"/>
</dbReference>
<keyword evidence="6 7" id="KW-0472">Membrane</keyword>
<dbReference type="SUPFAM" id="SSF48317">
    <property type="entry name" value="Acid phosphatase/Vanadium-dependent haloperoxidase"/>
    <property type="match status" value="1"/>
</dbReference>
<feature type="transmembrane region" description="Helical" evidence="7">
    <location>
        <begin position="153"/>
        <end position="170"/>
    </location>
</feature>
<evidence type="ECO:0000256" key="4">
    <source>
        <dbReference type="ARBA" id="ARBA00022801"/>
    </source>
</evidence>
<feature type="transmembrane region" description="Helical" evidence="7">
    <location>
        <begin position="56"/>
        <end position="77"/>
    </location>
</feature>
<keyword evidence="4 9" id="KW-0378">Hydrolase</keyword>
<evidence type="ECO:0000313" key="10">
    <source>
        <dbReference type="Proteomes" id="UP001519308"/>
    </source>
</evidence>
<dbReference type="Pfam" id="PF01569">
    <property type="entry name" value="PAP2"/>
    <property type="match status" value="1"/>
</dbReference>
<evidence type="ECO:0000256" key="2">
    <source>
        <dbReference type="ARBA" id="ARBA00022475"/>
    </source>
</evidence>
<evidence type="ECO:0000256" key="5">
    <source>
        <dbReference type="ARBA" id="ARBA00022989"/>
    </source>
</evidence>
<dbReference type="Proteomes" id="UP001519308">
    <property type="component" value="Unassembled WGS sequence"/>
</dbReference>
<feature type="transmembrane region" description="Helical" evidence="7">
    <location>
        <begin position="113"/>
        <end position="141"/>
    </location>
</feature>
<dbReference type="InterPro" id="IPR000326">
    <property type="entry name" value="PAP2/HPO"/>
</dbReference>
<dbReference type="SMART" id="SM00014">
    <property type="entry name" value="acidPPc"/>
    <property type="match status" value="1"/>
</dbReference>